<dbReference type="EMBL" id="CP081150">
    <property type="protein sequence ID" value="QZA77970.1"/>
    <property type="molecule type" value="Genomic_DNA"/>
</dbReference>
<evidence type="ECO:0000313" key="1">
    <source>
        <dbReference type="EMBL" id="QZA77970.1"/>
    </source>
</evidence>
<evidence type="ECO:0000313" key="2">
    <source>
        <dbReference type="Proteomes" id="UP000825679"/>
    </source>
</evidence>
<protein>
    <submittedName>
        <fullName evidence="1">Uncharacterized protein</fullName>
    </submittedName>
</protein>
<accession>A0ABX8Z9Z2</accession>
<gene>
    <name evidence="1" type="ORF">K4H28_00555</name>
</gene>
<reference evidence="1 2" key="1">
    <citation type="submission" date="2021-08" db="EMBL/GenBank/DDBJ databases">
        <title>complete genome sequencing of Deefgea sp. D25.</title>
        <authorList>
            <person name="Bae J.-W."/>
            <person name="Gim D.-H."/>
        </authorList>
    </citation>
    <scope>NUCLEOTIDE SEQUENCE [LARGE SCALE GENOMIC DNA]</scope>
    <source>
        <strain evidence="1 2">D25</strain>
    </source>
</reference>
<dbReference type="RefSeq" id="WP_221006348.1">
    <property type="nucleotide sequence ID" value="NZ_CP081150.1"/>
</dbReference>
<dbReference type="Proteomes" id="UP000825679">
    <property type="component" value="Chromosome"/>
</dbReference>
<organism evidence="1 2">
    <name type="scientific">Deefgea tanakiae</name>
    <dbReference type="NCBI Taxonomy" id="2865840"/>
    <lineage>
        <taxon>Bacteria</taxon>
        <taxon>Pseudomonadati</taxon>
        <taxon>Pseudomonadota</taxon>
        <taxon>Betaproteobacteria</taxon>
        <taxon>Neisseriales</taxon>
        <taxon>Chitinibacteraceae</taxon>
        <taxon>Deefgea</taxon>
    </lineage>
</organism>
<name>A0ABX8Z9Z2_9NEIS</name>
<sequence length="268" mass="29573">MKTILNMVSIVILLLFFSVASRAEVLETITLRYRLAEQVLPILQATFPQARIQAFNGVLIVAAPDAQSLAQISNLLQQLDTPLQNLIVTVEQRSTSREGQSGLSTQGGVVIKNGDVDLTGRVTVQNQQLQSQRSSMQTLRILDGAEGFIQLGQQRFIPQLSFVYRPNYSIAHFGGQWQSAGTGFYVAPRRIGATAVTLQLMPNQRRFTGKSSTEGHAVFSEVQGQLGEWLPVGETRLQQASNEQGLLSTQSVSREQSYTVWVKVELPK</sequence>
<proteinExistence type="predicted"/>
<keyword evidence="2" id="KW-1185">Reference proteome</keyword>